<accession>A0A8S3C5S4</accession>
<dbReference type="EMBL" id="CAJOBH010164226">
    <property type="protein sequence ID" value="CAF4889340.1"/>
    <property type="molecule type" value="Genomic_DNA"/>
</dbReference>
<evidence type="ECO:0000256" key="1">
    <source>
        <dbReference type="SAM" id="MobiDB-lite"/>
    </source>
</evidence>
<reference evidence="2" key="1">
    <citation type="submission" date="2021-02" db="EMBL/GenBank/DDBJ databases">
        <authorList>
            <person name="Nowell W R."/>
        </authorList>
    </citation>
    <scope>NUCLEOTIDE SEQUENCE</scope>
</reference>
<feature type="compositionally biased region" description="Polar residues" evidence="1">
    <location>
        <begin position="1"/>
        <end position="10"/>
    </location>
</feature>
<feature type="non-terminal residue" evidence="2">
    <location>
        <position position="1"/>
    </location>
</feature>
<dbReference type="AlphaFoldDB" id="A0A8S3C5S4"/>
<sequence length="52" mass="5695">RSMSESTSVADVNATDKDLYQNVDGSIDSNEDFPMPTTDFEKGQLSSSNYSI</sequence>
<protein>
    <submittedName>
        <fullName evidence="2">Uncharacterized protein</fullName>
    </submittedName>
</protein>
<feature type="region of interest" description="Disordered" evidence="1">
    <location>
        <begin position="1"/>
        <end position="52"/>
    </location>
</feature>
<evidence type="ECO:0000313" key="2">
    <source>
        <dbReference type="EMBL" id="CAF4889340.1"/>
    </source>
</evidence>
<evidence type="ECO:0000313" key="3">
    <source>
        <dbReference type="Proteomes" id="UP000681967"/>
    </source>
</evidence>
<gene>
    <name evidence="2" type="ORF">BYL167_LOCUS51688</name>
</gene>
<dbReference type="Proteomes" id="UP000681967">
    <property type="component" value="Unassembled WGS sequence"/>
</dbReference>
<name>A0A8S3C5S4_9BILA</name>
<comment type="caution">
    <text evidence="2">The sequence shown here is derived from an EMBL/GenBank/DDBJ whole genome shotgun (WGS) entry which is preliminary data.</text>
</comment>
<proteinExistence type="predicted"/>
<organism evidence="2 3">
    <name type="scientific">Rotaria magnacalcarata</name>
    <dbReference type="NCBI Taxonomy" id="392030"/>
    <lineage>
        <taxon>Eukaryota</taxon>
        <taxon>Metazoa</taxon>
        <taxon>Spiralia</taxon>
        <taxon>Gnathifera</taxon>
        <taxon>Rotifera</taxon>
        <taxon>Eurotatoria</taxon>
        <taxon>Bdelloidea</taxon>
        <taxon>Philodinida</taxon>
        <taxon>Philodinidae</taxon>
        <taxon>Rotaria</taxon>
    </lineage>
</organism>